<gene>
    <name evidence="3" type="ORF">HT99x_004520</name>
    <name evidence="2" type="ORF">HT99x_02216</name>
</gene>
<evidence type="ECO:0000313" key="3">
    <source>
        <dbReference type="EMBL" id="MCS5710683.1"/>
    </source>
</evidence>
<sequence>MSGYKKLFFIGLLCHTLVTLAGVPSEITLEGKIYQKVDENVMGNHKYSVYIQNGETQSNWTSRVAVHYFMDEKDPTQFAQTQFSDAAKIEMINGDKKNILQFFDTMNPVGKIGDPITFQQNVWRYQLLNYDKGIMSVEYSQRKMLPNQSSPAATQQIDKGIQDDIKSLPIERYSF</sequence>
<reference evidence="3" key="3">
    <citation type="submission" date="2021-06" db="EMBL/GenBank/DDBJ databases">
        <title>Genomic Description and Analysis of Intracellular Bacteria, Candidatus Berkiella cookevillensis and Candidatus Berkiella aquae.</title>
        <authorList>
            <person name="Kidane D.T."/>
            <person name="Mehari Y.T."/>
            <person name="Rice F.C."/>
            <person name="Arivett B.A."/>
            <person name="Farone A.L."/>
            <person name="Berk S.G."/>
            <person name="Farone M.B."/>
        </authorList>
    </citation>
    <scope>NUCLEOTIDE SEQUENCE</scope>
    <source>
        <strain evidence="3">HT99</strain>
    </source>
</reference>
<comment type="caution">
    <text evidence="2">The sequence shown here is derived from an EMBL/GenBank/DDBJ whole genome shotgun (WGS) entry which is preliminary data.</text>
</comment>
<dbReference type="EMBL" id="LKAJ02000001">
    <property type="protein sequence ID" value="MCS5710683.1"/>
    <property type="molecule type" value="Genomic_DNA"/>
</dbReference>
<feature type="signal peptide" evidence="1">
    <location>
        <begin position="1"/>
        <end position="21"/>
    </location>
</feature>
<accession>A0A0Q9YX61</accession>
<dbReference type="Proteomes" id="UP000051497">
    <property type="component" value="Unassembled WGS sequence"/>
</dbReference>
<keyword evidence="4" id="KW-1185">Reference proteome</keyword>
<reference evidence="3" key="2">
    <citation type="journal article" date="2016" name="Genome Announc.">
        <title>Draft Genome Sequences of Two Novel Amoeba-Resistant Intranuclear Bacteria, 'Candidatus Berkiella cookevillensis' and 'Candidatus Berkiella aquae'.</title>
        <authorList>
            <person name="Mehari Y.T."/>
            <person name="Arivett B.A."/>
            <person name="Farone A.L."/>
            <person name="Gunderson J.H."/>
            <person name="Farone M.B."/>
        </authorList>
    </citation>
    <scope>NUCLEOTIDE SEQUENCE</scope>
    <source>
        <strain evidence="3">HT99</strain>
    </source>
</reference>
<evidence type="ECO:0000313" key="4">
    <source>
        <dbReference type="Proteomes" id="UP000051497"/>
    </source>
</evidence>
<evidence type="ECO:0000313" key="2">
    <source>
        <dbReference type="EMBL" id="KRG20728.1"/>
    </source>
</evidence>
<dbReference type="STRING" id="295108.HT99x_02216"/>
<name>A0A0Q9YX61_9GAMM</name>
<feature type="chain" id="PRO_5043129846" evidence="1">
    <location>
        <begin position="22"/>
        <end position="175"/>
    </location>
</feature>
<keyword evidence="1" id="KW-0732">Signal</keyword>
<protein>
    <submittedName>
        <fullName evidence="2">Uncharacterized protein</fullName>
    </submittedName>
</protein>
<evidence type="ECO:0000256" key="1">
    <source>
        <dbReference type="SAM" id="SignalP"/>
    </source>
</evidence>
<proteinExistence type="predicted"/>
<dbReference type="RefSeq" id="WP_075066831.1">
    <property type="nucleotide sequence ID" value="NZ_LKAJ02000001.1"/>
</dbReference>
<dbReference type="EMBL" id="LKAJ01000009">
    <property type="protein sequence ID" value="KRG20728.1"/>
    <property type="molecule type" value="Genomic_DNA"/>
</dbReference>
<dbReference type="AlphaFoldDB" id="A0A0Q9YX61"/>
<organism evidence="2">
    <name type="scientific">Candidatus Berkiella aquae</name>
    <dbReference type="NCBI Taxonomy" id="295108"/>
    <lineage>
        <taxon>Bacteria</taxon>
        <taxon>Pseudomonadati</taxon>
        <taxon>Pseudomonadota</taxon>
        <taxon>Gammaproteobacteria</taxon>
        <taxon>Candidatus Berkiellales</taxon>
        <taxon>Candidatus Berkiellaceae</taxon>
        <taxon>Candidatus Berkiella</taxon>
    </lineage>
</organism>
<reference evidence="2" key="1">
    <citation type="submission" date="2015-09" db="EMBL/GenBank/DDBJ databases">
        <title>Draft Genome Sequences of Two Novel Amoeba-resistant Intranuclear Bacteria, Candidatus Berkiella cookevillensis and Candidatus Berkiella aquae.</title>
        <authorList>
            <person name="Mehari Y.T."/>
            <person name="Arivett B.A."/>
            <person name="Farone A.L."/>
            <person name="Gunderson J.H."/>
            <person name="Farone M.B."/>
        </authorList>
    </citation>
    <scope>NUCLEOTIDE SEQUENCE [LARGE SCALE GENOMIC DNA]</scope>
    <source>
        <strain evidence="2">HT99</strain>
    </source>
</reference>